<sequence length="270" mass="28984">MPMSEKDDAYPSPQLVPAVARATAILELLGEAGVAIASNEIARRLDFPKSSTANICLELEAAGLVVRRDSGYALGRKLVELGGQYLGSIDALREYYDLCASLPVMSREGSRIAILDGTDVLYLGRYEGRQQIRLTANIGDRFPAICTATGKALLANLPRGEAEERYREKPSAFIQLTDKSLKNVAELSKDLEATREHGYATDDEETTPGVICFAKAVTGFRGDQSAIAVSVTVLAQRLTPTFKSLLLNDLAAMAKGLSNPLAGTGRALPH</sequence>
<dbReference type="Gene3D" id="1.10.10.10">
    <property type="entry name" value="Winged helix-like DNA-binding domain superfamily/Winged helix DNA-binding domain"/>
    <property type="match status" value="1"/>
</dbReference>
<dbReference type="EMBL" id="CAFABJ010000040">
    <property type="protein sequence ID" value="CAB4825490.1"/>
    <property type="molecule type" value="Genomic_DNA"/>
</dbReference>
<proteinExistence type="predicted"/>
<gene>
    <name evidence="6" type="ORF">UFOPK3217_00419</name>
</gene>
<dbReference type="SUPFAM" id="SSF46785">
    <property type="entry name" value="Winged helix' DNA-binding domain"/>
    <property type="match status" value="1"/>
</dbReference>
<protein>
    <submittedName>
        <fullName evidence="6">Unannotated protein</fullName>
    </submittedName>
</protein>
<dbReference type="InterPro" id="IPR036390">
    <property type="entry name" value="WH_DNA-bd_sf"/>
</dbReference>
<dbReference type="Gene3D" id="3.30.450.40">
    <property type="match status" value="1"/>
</dbReference>
<dbReference type="GO" id="GO:0045892">
    <property type="term" value="P:negative regulation of DNA-templated transcription"/>
    <property type="evidence" value="ECO:0007669"/>
    <property type="project" value="TreeGrafter"/>
</dbReference>
<feature type="domain" description="IclR-ED" evidence="5">
    <location>
        <begin position="77"/>
        <end position="263"/>
    </location>
</feature>
<evidence type="ECO:0000256" key="3">
    <source>
        <dbReference type="ARBA" id="ARBA00023163"/>
    </source>
</evidence>
<keyword evidence="3" id="KW-0804">Transcription</keyword>
<dbReference type="Pfam" id="PF09339">
    <property type="entry name" value="HTH_IclR"/>
    <property type="match status" value="1"/>
</dbReference>
<dbReference type="PANTHER" id="PTHR30136">
    <property type="entry name" value="HELIX-TURN-HELIX TRANSCRIPTIONAL REGULATOR, ICLR FAMILY"/>
    <property type="match status" value="1"/>
</dbReference>
<dbReference type="Pfam" id="PF01614">
    <property type="entry name" value="IclR_C"/>
    <property type="match status" value="1"/>
</dbReference>
<accession>A0A6J6ZZ77</accession>
<keyword evidence="2" id="KW-0238">DNA-binding</keyword>
<dbReference type="GO" id="GO:0003700">
    <property type="term" value="F:DNA-binding transcription factor activity"/>
    <property type="evidence" value="ECO:0007669"/>
    <property type="project" value="TreeGrafter"/>
</dbReference>
<dbReference type="InterPro" id="IPR050707">
    <property type="entry name" value="HTH_MetabolicPath_Reg"/>
</dbReference>
<feature type="domain" description="HTH iclR-type" evidence="4">
    <location>
        <begin position="16"/>
        <end position="76"/>
    </location>
</feature>
<dbReference type="PANTHER" id="PTHR30136:SF24">
    <property type="entry name" value="HTH-TYPE TRANSCRIPTIONAL REPRESSOR ALLR"/>
    <property type="match status" value="1"/>
</dbReference>
<dbReference type="GO" id="GO:0003677">
    <property type="term" value="F:DNA binding"/>
    <property type="evidence" value="ECO:0007669"/>
    <property type="project" value="UniProtKB-KW"/>
</dbReference>
<evidence type="ECO:0000313" key="6">
    <source>
        <dbReference type="EMBL" id="CAB4825490.1"/>
    </source>
</evidence>
<evidence type="ECO:0000259" key="4">
    <source>
        <dbReference type="PROSITE" id="PS51077"/>
    </source>
</evidence>
<organism evidence="6">
    <name type="scientific">freshwater metagenome</name>
    <dbReference type="NCBI Taxonomy" id="449393"/>
    <lineage>
        <taxon>unclassified sequences</taxon>
        <taxon>metagenomes</taxon>
        <taxon>ecological metagenomes</taxon>
    </lineage>
</organism>
<dbReference type="SUPFAM" id="SSF55781">
    <property type="entry name" value="GAF domain-like"/>
    <property type="match status" value="1"/>
</dbReference>
<reference evidence="6" key="1">
    <citation type="submission" date="2020-05" db="EMBL/GenBank/DDBJ databases">
        <authorList>
            <person name="Chiriac C."/>
            <person name="Salcher M."/>
            <person name="Ghai R."/>
            <person name="Kavagutti S V."/>
        </authorList>
    </citation>
    <scope>NUCLEOTIDE SEQUENCE</scope>
</reference>
<dbReference type="InterPro" id="IPR036388">
    <property type="entry name" value="WH-like_DNA-bd_sf"/>
</dbReference>
<keyword evidence="1" id="KW-0805">Transcription regulation</keyword>
<dbReference type="InterPro" id="IPR005471">
    <property type="entry name" value="Tscrpt_reg_IclR_N"/>
</dbReference>
<dbReference type="AlphaFoldDB" id="A0A6J6ZZ77"/>
<evidence type="ECO:0000256" key="2">
    <source>
        <dbReference type="ARBA" id="ARBA00023125"/>
    </source>
</evidence>
<dbReference type="PROSITE" id="PS51077">
    <property type="entry name" value="HTH_ICLR"/>
    <property type="match status" value="1"/>
</dbReference>
<dbReference type="SMART" id="SM00346">
    <property type="entry name" value="HTH_ICLR"/>
    <property type="match status" value="1"/>
</dbReference>
<evidence type="ECO:0000256" key="1">
    <source>
        <dbReference type="ARBA" id="ARBA00023015"/>
    </source>
</evidence>
<dbReference type="InterPro" id="IPR014757">
    <property type="entry name" value="Tscrpt_reg_IclR_C"/>
</dbReference>
<name>A0A6J6ZZ77_9ZZZZ</name>
<evidence type="ECO:0000259" key="5">
    <source>
        <dbReference type="PROSITE" id="PS51078"/>
    </source>
</evidence>
<dbReference type="InterPro" id="IPR029016">
    <property type="entry name" value="GAF-like_dom_sf"/>
</dbReference>
<dbReference type="PROSITE" id="PS51078">
    <property type="entry name" value="ICLR_ED"/>
    <property type="match status" value="1"/>
</dbReference>